<dbReference type="CDD" id="cd04188">
    <property type="entry name" value="DPG_synthase"/>
    <property type="match status" value="1"/>
</dbReference>
<dbReference type="InterPro" id="IPR029044">
    <property type="entry name" value="Nucleotide-diphossugar_trans"/>
</dbReference>
<feature type="compositionally biased region" description="Polar residues" evidence="13">
    <location>
        <begin position="152"/>
        <end position="161"/>
    </location>
</feature>
<evidence type="ECO:0000256" key="8">
    <source>
        <dbReference type="ARBA" id="ARBA00022824"/>
    </source>
</evidence>
<evidence type="ECO:0000256" key="7">
    <source>
        <dbReference type="ARBA" id="ARBA00022692"/>
    </source>
</evidence>
<evidence type="ECO:0000313" key="16">
    <source>
        <dbReference type="EMBL" id="KAF2228912.1"/>
    </source>
</evidence>
<protein>
    <recommendedName>
        <fullName evidence="4">dolichyl-phosphate beta-glucosyltransferase</fullName>
        <ecNumber evidence="4">2.4.1.117</ecNumber>
    </recommendedName>
</protein>
<sequence length="444" mass="48203">MGPFDAAIGIAQKSLQFVQETSPSLIFLGFAVSLLVGSALLYLTLYLVAPVPRPPYPSEKTYTTILPDGSPSSPQPLPSWLDSHIARKNLARRKHSSKLLEDIPVDPASVFISVVVPAYNEETRLAGMLEEAVEYLQDAYGDAHGPSVEATKPSTSATQRRGVNGSGKGQQQHQHQDGSTGMNGAVTAAETTRAPGRGWEILIVSDGSTDATLNTALSFARSHQLEQYPFPTAVPGPWRSGPASKKATQIPHGSIRVVSLEQNRGKGGAVVHGMRHVRGEYVVFADADGASKFEDLGRLVKGCREVEDERGRGVAIGSRAHLVGSEAVVKRSAIRNFLMHSFHLLLRLMTPPATSRIRDTQCGFKLFSRASLPFIVPYMHSEGWIFDVEMLMLAELGGIPMTEVAIGWKEVLGSKLNVLWDSLGMAWGLAILRLAWAMGVYRRN</sequence>
<organism evidence="16 17">
    <name type="scientific">Viridothelium virens</name>
    <name type="common">Speckled blister lichen</name>
    <name type="synonym">Trypethelium virens</name>
    <dbReference type="NCBI Taxonomy" id="1048519"/>
    <lineage>
        <taxon>Eukaryota</taxon>
        <taxon>Fungi</taxon>
        <taxon>Dikarya</taxon>
        <taxon>Ascomycota</taxon>
        <taxon>Pezizomycotina</taxon>
        <taxon>Dothideomycetes</taxon>
        <taxon>Dothideomycetes incertae sedis</taxon>
        <taxon>Trypetheliales</taxon>
        <taxon>Trypetheliaceae</taxon>
        <taxon>Viridothelium</taxon>
    </lineage>
</organism>
<dbReference type="AlphaFoldDB" id="A0A6A6GT08"/>
<evidence type="ECO:0000256" key="13">
    <source>
        <dbReference type="SAM" id="MobiDB-lite"/>
    </source>
</evidence>
<feature type="region of interest" description="Disordered" evidence="13">
    <location>
        <begin position="143"/>
        <end position="183"/>
    </location>
</feature>
<evidence type="ECO:0000256" key="4">
    <source>
        <dbReference type="ARBA" id="ARBA00012583"/>
    </source>
</evidence>
<keyword evidence="6 16" id="KW-0808">Transferase</keyword>
<keyword evidence="5" id="KW-0328">Glycosyltransferase</keyword>
<dbReference type="SUPFAM" id="SSF53448">
    <property type="entry name" value="Nucleotide-diphospho-sugar transferases"/>
    <property type="match status" value="1"/>
</dbReference>
<keyword evidence="10 14" id="KW-1133">Transmembrane helix</keyword>
<comment type="similarity">
    <text evidence="3">Belongs to the glycosyltransferase 2 family.</text>
</comment>
<accession>A0A6A6GT08</accession>
<dbReference type="Proteomes" id="UP000800092">
    <property type="component" value="Unassembled WGS sequence"/>
</dbReference>
<dbReference type="Pfam" id="PF00535">
    <property type="entry name" value="Glycos_transf_2"/>
    <property type="match status" value="1"/>
</dbReference>
<dbReference type="GO" id="GO:0005789">
    <property type="term" value="C:endoplasmic reticulum membrane"/>
    <property type="evidence" value="ECO:0007669"/>
    <property type="project" value="UniProtKB-SubCell"/>
</dbReference>
<evidence type="ECO:0000256" key="14">
    <source>
        <dbReference type="SAM" id="Phobius"/>
    </source>
</evidence>
<dbReference type="EC" id="2.4.1.117" evidence="4"/>
<keyword evidence="7 14" id="KW-0812">Transmembrane</keyword>
<evidence type="ECO:0000256" key="12">
    <source>
        <dbReference type="ARBA" id="ARBA00045097"/>
    </source>
</evidence>
<dbReference type="GO" id="GO:0006487">
    <property type="term" value="P:protein N-linked glycosylation"/>
    <property type="evidence" value="ECO:0007669"/>
    <property type="project" value="TreeGrafter"/>
</dbReference>
<evidence type="ECO:0000256" key="6">
    <source>
        <dbReference type="ARBA" id="ARBA00022679"/>
    </source>
</evidence>
<feature type="transmembrane region" description="Helical" evidence="14">
    <location>
        <begin position="25"/>
        <end position="48"/>
    </location>
</feature>
<evidence type="ECO:0000256" key="11">
    <source>
        <dbReference type="ARBA" id="ARBA00023136"/>
    </source>
</evidence>
<evidence type="ECO:0000256" key="10">
    <source>
        <dbReference type="ARBA" id="ARBA00022989"/>
    </source>
</evidence>
<feature type="domain" description="Glycosyltransferase 2-like" evidence="15">
    <location>
        <begin position="195"/>
        <end position="302"/>
    </location>
</feature>
<evidence type="ECO:0000259" key="15">
    <source>
        <dbReference type="Pfam" id="PF00535"/>
    </source>
</evidence>
<keyword evidence="17" id="KW-1185">Reference proteome</keyword>
<evidence type="ECO:0000256" key="1">
    <source>
        <dbReference type="ARBA" id="ARBA00004389"/>
    </source>
</evidence>
<evidence type="ECO:0000313" key="17">
    <source>
        <dbReference type="Proteomes" id="UP000800092"/>
    </source>
</evidence>
<proteinExistence type="inferred from homology"/>
<dbReference type="Gene3D" id="3.90.550.10">
    <property type="entry name" value="Spore Coat Polysaccharide Biosynthesis Protein SpsA, Chain A"/>
    <property type="match status" value="1"/>
</dbReference>
<comment type="catalytic activity">
    <reaction evidence="12">
        <text>a di-trans,poly-cis-dolichyl phosphate + UDP-alpha-D-glucose = a di-trans,poly-cis-dolichyl beta-D-glucosyl phosphate + UDP</text>
        <dbReference type="Rhea" id="RHEA:15401"/>
        <dbReference type="Rhea" id="RHEA-COMP:19498"/>
        <dbReference type="Rhea" id="RHEA-COMP:19502"/>
        <dbReference type="ChEBI" id="CHEBI:57525"/>
        <dbReference type="ChEBI" id="CHEBI:57683"/>
        <dbReference type="ChEBI" id="CHEBI:58223"/>
        <dbReference type="ChEBI" id="CHEBI:58885"/>
        <dbReference type="EC" id="2.4.1.117"/>
    </reaction>
    <physiologicalReaction direction="left-to-right" evidence="12">
        <dbReference type="Rhea" id="RHEA:15402"/>
    </physiologicalReaction>
</comment>
<comment type="pathway">
    <text evidence="2">Protein modification; protein glycosylation.</text>
</comment>
<evidence type="ECO:0000256" key="9">
    <source>
        <dbReference type="ARBA" id="ARBA00022968"/>
    </source>
</evidence>
<dbReference type="InterPro" id="IPR001173">
    <property type="entry name" value="Glyco_trans_2-like"/>
</dbReference>
<reference evidence="16" key="1">
    <citation type="journal article" date="2020" name="Stud. Mycol.">
        <title>101 Dothideomycetes genomes: a test case for predicting lifestyles and emergence of pathogens.</title>
        <authorList>
            <person name="Haridas S."/>
            <person name="Albert R."/>
            <person name="Binder M."/>
            <person name="Bloem J."/>
            <person name="Labutti K."/>
            <person name="Salamov A."/>
            <person name="Andreopoulos B."/>
            <person name="Baker S."/>
            <person name="Barry K."/>
            <person name="Bills G."/>
            <person name="Bluhm B."/>
            <person name="Cannon C."/>
            <person name="Castanera R."/>
            <person name="Culley D."/>
            <person name="Daum C."/>
            <person name="Ezra D."/>
            <person name="Gonzalez J."/>
            <person name="Henrissat B."/>
            <person name="Kuo A."/>
            <person name="Liang C."/>
            <person name="Lipzen A."/>
            <person name="Lutzoni F."/>
            <person name="Magnuson J."/>
            <person name="Mondo S."/>
            <person name="Nolan M."/>
            <person name="Ohm R."/>
            <person name="Pangilinan J."/>
            <person name="Park H.-J."/>
            <person name="Ramirez L."/>
            <person name="Alfaro M."/>
            <person name="Sun H."/>
            <person name="Tritt A."/>
            <person name="Yoshinaga Y."/>
            <person name="Zwiers L.-H."/>
            <person name="Turgeon B."/>
            <person name="Goodwin S."/>
            <person name="Spatafora J."/>
            <person name="Crous P."/>
            <person name="Grigoriev I."/>
        </authorList>
    </citation>
    <scope>NUCLEOTIDE SEQUENCE</scope>
    <source>
        <strain evidence="16">Tuck. ex Michener</strain>
    </source>
</reference>
<dbReference type="OrthoDB" id="3784at2759"/>
<dbReference type="EMBL" id="ML991884">
    <property type="protein sequence ID" value="KAF2228912.1"/>
    <property type="molecule type" value="Genomic_DNA"/>
</dbReference>
<evidence type="ECO:0000256" key="5">
    <source>
        <dbReference type="ARBA" id="ARBA00022676"/>
    </source>
</evidence>
<evidence type="ECO:0000256" key="2">
    <source>
        <dbReference type="ARBA" id="ARBA00004922"/>
    </source>
</evidence>
<comment type="subcellular location">
    <subcellularLocation>
        <location evidence="1">Endoplasmic reticulum membrane</location>
        <topology evidence="1">Single-pass membrane protein</topology>
    </subcellularLocation>
</comment>
<keyword evidence="8" id="KW-0256">Endoplasmic reticulum</keyword>
<dbReference type="PANTHER" id="PTHR10859:SF91">
    <property type="entry name" value="DOLICHYL-PHOSPHATE BETA-GLUCOSYLTRANSFERASE"/>
    <property type="match status" value="1"/>
</dbReference>
<gene>
    <name evidence="16" type="ORF">EV356DRAFT_537687</name>
</gene>
<dbReference type="InterPro" id="IPR035518">
    <property type="entry name" value="DPG_synthase"/>
</dbReference>
<name>A0A6A6GT08_VIRVR</name>
<keyword evidence="11 14" id="KW-0472">Membrane</keyword>
<keyword evidence="9" id="KW-0735">Signal-anchor</keyword>
<dbReference type="GO" id="GO:0004581">
    <property type="term" value="F:dolichyl-phosphate beta-glucosyltransferase activity"/>
    <property type="evidence" value="ECO:0007669"/>
    <property type="project" value="UniProtKB-EC"/>
</dbReference>
<evidence type="ECO:0000256" key="3">
    <source>
        <dbReference type="ARBA" id="ARBA00006739"/>
    </source>
</evidence>
<dbReference type="PANTHER" id="PTHR10859">
    <property type="entry name" value="GLYCOSYL TRANSFERASE"/>
    <property type="match status" value="1"/>
</dbReference>